<comment type="subcellular location">
    <subcellularLocation>
        <location evidence="2">Cytoplasm</location>
    </subcellularLocation>
</comment>
<dbReference type="RefSeq" id="WP_148592637.1">
    <property type="nucleotide sequence ID" value="NZ_CP042997.1"/>
</dbReference>
<evidence type="ECO:0000256" key="3">
    <source>
        <dbReference type="SAM" id="MobiDB-lite"/>
    </source>
</evidence>
<proteinExistence type="inferred from homology"/>
<comment type="subunit">
    <text evidence="2">Monomer. Binds 30S ribosomal subunits, but not 50S ribosomal subunits or 70S ribosomes.</text>
</comment>
<evidence type="ECO:0000313" key="5">
    <source>
        <dbReference type="Proteomes" id="UP000324233"/>
    </source>
</evidence>
<dbReference type="Gene3D" id="3.30.300.20">
    <property type="match status" value="1"/>
</dbReference>
<gene>
    <name evidence="2 4" type="primary">rbfA</name>
    <name evidence="4" type="ORF">OJF2_15320</name>
</gene>
<dbReference type="EMBL" id="CP042997">
    <property type="protein sequence ID" value="QEH33036.1"/>
    <property type="molecule type" value="Genomic_DNA"/>
</dbReference>
<dbReference type="NCBIfam" id="TIGR00082">
    <property type="entry name" value="rbfA"/>
    <property type="match status" value="1"/>
</dbReference>
<dbReference type="HAMAP" id="MF_00003">
    <property type="entry name" value="RbfA"/>
    <property type="match status" value="1"/>
</dbReference>
<keyword evidence="1 2" id="KW-0690">Ribosome biogenesis</keyword>
<protein>
    <recommendedName>
        <fullName evidence="2">Ribosome-binding factor A</fullName>
    </recommendedName>
</protein>
<dbReference type="InterPro" id="IPR000238">
    <property type="entry name" value="RbfA"/>
</dbReference>
<dbReference type="GO" id="GO:0030490">
    <property type="term" value="P:maturation of SSU-rRNA"/>
    <property type="evidence" value="ECO:0007669"/>
    <property type="project" value="UniProtKB-UniRule"/>
</dbReference>
<comment type="function">
    <text evidence="2">One of several proteins that assist in the late maturation steps of the functional core of the 30S ribosomal subunit. Associates with free 30S ribosomal subunits (but not with 30S subunits that are part of 70S ribosomes or polysomes). Required for efficient processing of 16S rRNA. May interact with the 5'-terminal helix region of 16S rRNA.</text>
</comment>
<keyword evidence="2" id="KW-0963">Cytoplasm</keyword>
<dbReference type="OrthoDB" id="307788at2"/>
<keyword evidence="5" id="KW-1185">Reference proteome</keyword>
<organism evidence="4 5">
    <name type="scientific">Aquisphaera giovannonii</name>
    <dbReference type="NCBI Taxonomy" id="406548"/>
    <lineage>
        <taxon>Bacteria</taxon>
        <taxon>Pseudomonadati</taxon>
        <taxon>Planctomycetota</taxon>
        <taxon>Planctomycetia</taxon>
        <taxon>Isosphaerales</taxon>
        <taxon>Isosphaeraceae</taxon>
        <taxon>Aquisphaera</taxon>
    </lineage>
</organism>
<evidence type="ECO:0000256" key="2">
    <source>
        <dbReference type="HAMAP-Rule" id="MF_00003"/>
    </source>
</evidence>
<comment type="similarity">
    <text evidence="2">Belongs to the RbfA family.</text>
</comment>
<dbReference type="InterPro" id="IPR015946">
    <property type="entry name" value="KH_dom-like_a/b"/>
</dbReference>
<accession>A0A5B9VXC6</accession>
<dbReference type="SUPFAM" id="SSF89919">
    <property type="entry name" value="Ribosome-binding factor A, RbfA"/>
    <property type="match status" value="1"/>
</dbReference>
<evidence type="ECO:0000313" key="4">
    <source>
        <dbReference type="EMBL" id="QEH33036.1"/>
    </source>
</evidence>
<dbReference type="PANTHER" id="PTHR33515">
    <property type="entry name" value="RIBOSOME-BINDING FACTOR A, CHLOROPLASTIC-RELATED"/>
    <property type="match status" value="1"/>
</dbReference>
<dbReference type="InterPro" id="IPR023799">
    <property type="entry name" value="RbfA_dom_sf"/>
</dbReference>
<dbReference type="AlphaFoldDB" id="A0A5B9VXC6"/>
<reference evidence="4 5" key="1">
    <citation type="submission" date="2019-08" db="EMBL/GenBank/DDBJ databases">
        <title>Deep-cultivation of Planctomycetes and their phenomic and genomic characterization uncovers novel biology.</title>
        <authorList>
            <person name="Wiegand S."/>
            <person name="Jogler M."/>
            <person name="Boedeker C."/>
            <person name="Pinto D."/>
            <person name="Vollmers J."/>
            <person name="Rivas-Marin E."/>
            <person name="Kohn T."/>
            <person name="Peeters S.H."/>
            <person name="Heuer A."/>
            <person name="Rast P."/>
            <person name="Oberbeckmann S."/>
            <person name="Bunk B."/>
            <person name="Jeske O."/>
            <person name="Meyerdierks A."/>
            <person name="Storesund J.E."/>
            <person name="Kallscheuer N."/>
            <person name="Luecker S."/>
            <person name="Lage O.M."/>
            <person name="Pohl T."/>
            <person name="Merkel B.J."/>
            <person name="Hornburger P."/>
            <person name="Mueller R.-W."/>
            <person name="Bruemmer F."/>
            <person name="Labrenz M."/>
            <person name="Spormann A.M."/>
            <person name="Op den Camp H."/>
            <person name="Overmann J."/>
            <person name="Amann R."/>
            <person name="Jetten M.S.M."/>
            <person name="Mascher T."/>
            <person name="Medema M.H."/>
            <person name="Devos D.P."/>
            <person name="Kaster A.-K."/>
            <person name="Ovreas L."/>
            <person name="Rohde M."/>
            <person name="Galperin M.Y."/>
            <person name="Jogler C."/>
        </authorList>
    </citation>
    <scope>NUCLEOTIDE SEQUENCE [LARGE SCALE GENOMIC DNA]</scope>
    <source>
        <strain evidence="4 5">OJF2</strain>
    </source>
</reference>
<feature type="compositionally biased region" description="Acidic residues" evidence="3">
    <location>
        <begin position="130"/>
        <end position="144"/>
    </location>
</feature>
<dbReference type="Pfam" id="PF02033">
    <property type="entry name" value="RBFA"/>
    <property type="match status" value="1"/>
</dbReference>
<dbReference type="Proteomes" id="UP000324233">
    <property type="component" value="Chromosome"/>
</dbReference>
<feature type="region of interest" description="Disordered" evidence="3">
    <location>
        <begin position="110"/>
        <end position="158"/>
    </location>
</feature>
<dbReference type="GO" id="GO:0005829">
    <property type="term" value="C:cytosol"/>
    <property type="evidence" value="ECO:0007669"/>
    <property type="project" value="TreeGrafter"/>
</dbReference>
<name>A0A5B9VXC6_9BACT</name>
<dbReference type="PANTHER" id="PTHR33515:SF1">
    <property type="entry name" value="RIBOSOME-BINDING FACTOR A, CHLOROPLASTIC-RELATED"/>
    <property type="match status" value="1"/>
</dbReference>
<dbReference type="KEGG" id="agv:OJF2_15320"/>
<dbReference type="GO" id="GO:0043024">
    <property type="term" value="F:ribosomal small subunit binding"/>
    <property type="evidence" value="ECO:0007669"/>
    <property type="project" value="TreeGrafter"/>
</dbReference>
<evidence type="ECO:0000256" key="1">
    <source>
        <dbReference type="ARBA" id="ARBA00022517"/>
    </source>
</evidence>
<sequence>MPSHRSLRVAEAIREVVASAVLFEASDPRIRGVTVLRSEVSGDLRNATVYVSVMGTPGEQKLALAGLKHAAGFLQAKVAARLQTKVTPVLSFKIDDSVKKSVEMARLIAEAVASDRKPGEGDAPAPGPEGADDEDEGGREDEGDVLPRPGPASEPRDP</sequence>